<feature type="compositionally biased region" description="Basic and acidic residues" evidence="1">
    <location>
        <begin position="1"/>
        <end position="23"/>
    </location>
</feature>
<feature type="transmembrane region" description="Helical" evidence="2">
    <location>
        <begin position="253"/>
        <end position="276"/>
    </location>
</feature>
<feature type="transmembrane region" description="Helical" evidence="2">
    <location>
        <begin position="88"/>
        <end position="110"/>
    </location>
</feature>
<accession>A0A7W8TS76</accession>
<dbReference type="Proteomes" id="UP000580797">
    <property type="component" value="Unassembled WGS sequence"/>
</dbReference>
<feature type="region of interest" description="Disordered" evidence="1">
    <location>
        <begin position="1"/>
        <end position="29"/>
    </location>
</feature>
<comment type="caution">
    <text evidence="3">The sequence shown here is derived from an EMBL/GenBank/DDBJ whole genome shotgun (WGS) entry which is preliminary data.</text>
</comment>
<gene>
    <name evidence="3" type="ORF">HD598_000516</name>
</gene>
<dbReference type="PANTHER" id="PTHR43229">
    <property type="entry name" value="NODULATION PROTEIN J"/>
    <property type="match status" value="1"/>
</dbReference>
<dbReference type="AlphaFoldDB" id="A0A7W8TS76"/>
<reference evidence="3 4" key="1">
    <citation type="submission" date="2020-08" db="EMBL/GenBank/DDBJ databases">
        <title>Sequencing the genomes of 1000 actinobacteria strains.</title>
        <authorList>
            <person name="Klenk H.-P."/>
        </authorList>
    </citation>
    <scope>NUCLEOTIDE SEQUENCE [LARGE SCALE GENOMIC DNA]</scope>
    <source>
        <strain evidence="3 4">DSM 105783</strain>
    </source>
</reference>
<feature type="transmembrane region" description="Helical" evidence="2">
    <location>
        <begin position="56"/>
        <end position="76"/>
    </location>
</feature>
<dbReference type="GO" id="GO:0140359">
    <property type="term" value="F:ABC-type transporter activity"/>
    <property type="evidence" value="ECO:0007669"/>
    <property type="project" value="InterPro"/>
</dbReference>
<evidence type="ECO:0000256" key="2">
    <source>
        <dbReference type="SAM" id="Phobius"/>
    </source>
</evidence>
<sequence>MSERNIDARQDSMPEQSSKRDSDSSLESSNAASLSTRVLNQGRYEALMMLRNGEQLLLAIILPLLAMIGLVITPLIDGIADTRINAVAPGVLALCVVSTAFTGQGITTGFDRRYGVLRFLATTPLGKAGLISGKAIAVLLVVAIQVIILGSAALLMGWQPFAHGQPLAVTASAIVFVLLGVAAFTALGLLIAGTVRPEATLAITNLAWVLLASVGGLLLPAHHVGGIWGPLLSFLPSAALGDGLRSAFLDGQFNVMAAVSLLIWAALATFGASRWFKWD</sequence>
<keyword evidence="2" id="KW-1133">Transmembrane helix</keyword>
<keyword evidence="2" id="KW-0472">Membrane</keyword>
<organism evidence="3 4">
    <name type="scientific">Neomicrococcus aestuarii</name>
    <dbReference type="NCBI Taxonomy" id="556325"/>
    <lineage>
        <taxon>Bacteria</taxon>
        <taxon>Bacillati</taxon>
        <taxon>Actinomycetota</taxon>
        <taxon>Actinomycetes</taxon>
        <taxon>Micrococcales</taxon>
        <taxon>Micrococcaceae</taxon>
        <taxon>Neomicrococcus</taxon>
    </lineage>
</organism>
<evidence type="ECO:0000256" key="1">
    <source>
        <dbReference type="SAM" id="MobiDB-lite"/>
    </source>
</evidence>
<evidence type="ECO:0000313" key="4">
    <source>
        <dbReference type="Proteomes" id="UP000580797"/>
    </source>
</evidence>
<dbReference type="PANTHER" id="PTHR43229:SF2">
    <property type="entry name" value="NODULATION PROTEIN J"/>
    <property type="match status" value="1"/>
</dbReference>
<feature type="transmembrane region" description="Helical" evidence="2">
    <location>
        <begin position="131"/>
        <end position="155"/>
    </location>
</feature>
<proteinExistence type="predicted"/>
<dbReference type="GO" id="GO:0043190">
    <property type="term" value="C:ATP-binding cassette (ABC) transporter complex"/>
    <property type="evidence" value="ECO:0007669"/>
    <property type="project" value="InterPro"/>
</dbReference>
<evidence type="ECO:0000313" key="3">
    <source>
        <dbReference type="EMBL" id="MBB5511829.1"/>
    </source>
</evidence>
<feature type="transmembrane region" description="Helical" evidence="2">
    <location>
        <begin position="167"/>
        <end position="192"/>
    </location>
</feature>
<dbReference type="InterPro" id="IPR000412">
    <property type="entry name" value="ABC_2_transport"/>
</dbReference>
<dbReference type="InterPro" id="IPR051784">
    <property type="entry name" value="Nod_factor_ABC_transporter"/>
</dbReference>
<keyword evidence="2" id="KW-0812">Transmembrane</keyword>
<dbReference type="EMBL" id="JACHDR010000001">
    <property type="protein sequence ID" value="MBB5511829.1"/>
    <property type="molecule type" value="Genomic_DNA"/>
</dbReference>
<feature type="transmembrane region" description="Helical" evidence="2">
    <location>
        <begin position="199"/>
        <end position="219"/>
    </location>
</feature>
<name>A0A7W8TS76_9MICC</name>
<protein>
    <submittedName>
        <fullName evidence="3">ABC-2 type transport system permease protein</fullName>
    </submittedName>
</protein>
<dbReference type="PIRSF" id="PIRSF006648">
    <property type="entry name" value="DrrB"/>
    <property type="match status" value="1"/>
</dbReference>